<accession>A0A2M3ZV52</accession>
<evidence type="ECO:0000313" key="2">
    <source>
        <dbReference type="EMBL" id="MBW32434.1"/>
    </source>
</evidence>
<reference evidence="2" key="1">
    <citation type="submission" date="2018-01" db="EMBL/GenBank/DDBJ databases">
        <title>An insight into the sialome of Amazonian anophelines.</title>
        <authorList>
            <person name="Ribeiro J.M."/>
            <person name="Scarpassa V."/>
            <person name="Calvo E."/>
        </authorList>
    </citation>
    <scope>NUCLEOTIDE SEQUENCE</scope>
    <source>
        <tissue evidence="2">Salivary glands</tissue>
    </source>
</reference>
<organism evidence="2">
    <name type="scientific">Anopheles braziliensis</name>
    <dbReference type="NCBI Taxonomy" id="58242"/>
    <lineage>
        <taxon>Eukaryota</taxon>
        <taxon>Metazoa</taxon>
        <taxon>Ecdysozoa</taxon>
        <taxon>Arthropoda</taxon>
        <taxon>Hexapoda</taxon>
        <taxon>Insecta</taxon>
        <taxon>Pterygota</taxon>
        <taxon>Neoptera</taxon>
        <taxon>Endopterygota</taxon>
        <taxon>Diptera</taxon>
        <taxon>Nematocera</taxon>
        <taxon>Culicoidea</taxon>
        <taxon>Culicidae</taxon>
        <taxon>Anophelinae</taxon>
        <taxon>Anopheles</taxon>
    </lineage>
</organism>
<dbReference type="AlphaFoldDB" id="A0A2M3ZV52"/>
<feature type="signal peptide" evidence="1">
    <location>
        <begin position="1"/>
        <end position="20"/>
    </location>
</feature>
<dbReference type="EMBL" id="GGFM01011683">
    <property type="protein sequence ID" value="MBW32434.1"/>
    <property type="molecule type" value="Transcribed_RNA"/>
</dbReference>
<evidence type="ECO:0000256" key="1">
    <source>
        <dbReference type="SAM" id="SignalP"/>
    </source>
</evidence>
<feature type="chain" id="PRO_5014895390" evidence="1">
    <location>
        <begin position="21"/>
        <end position="67"/>
    </location>
</feature>
<proteinExistence type="predicted"/>
<name>A0A2M3ZV52_9DIPT</name>
<sequence length="67" mass="6933">MALLLLLTVLTGFVIPPTDAISRELRVLLLLLLAEPVVVVVALLLPDPIVGPPVALPVDETTGEAAA</sequence>
<keyword evidence="1" id="KW-0732">Signal</keyword>
<protein>
    <submittedName>
        <fullName evidence="2">Putative secreted peptide</fullName>
    </submittedName>
</protein>